<gene>
    <name evidence="1" type="ORF">BEH84_04277</name>
</gene>
<accession>A0A1E3AMK6</accession>
<proteinExistence type="predicted"/>
<protein>
    <submittedName>
        <fullName evidence="1">Uncharacterized protein</fullName>
    </submittedName>
</protein>
<organism evidence="1 2">
    <name type="scientific">Eisenbergiella tayi</name>
    <dbReference type="NCBI Taxonomy" id="1432052"/>
    <lineage>
        <taxon>Bacteria</taxon>
        <taxon>Bacillati</taxon>
        <taxon>Bacillota</taxon>
        <taxon>Clostridia</taxon>
        <taxon>Lachnospirales</taxon>
        <taxon>Lachnospiraceae</taxon>
        <taxon>Eisenbergiella</taxon>
    </lineage>
</organism>
<name>A0A1E3AMK6_9FIRM</name>
<evidence type="ECO:0000313" key="1">
    <source>
        <dbReference type="EMBL" id="ODM09909.1"/>
    </source>
</evidence>
<sequence>MDNIKYKTFEDVTEVYGKTNLCKICNIKQIITYAKLGVQPVWIDEGYGGKLIAYYFIPETKVAWKYWLENRPDTGQAENAADRDGNRSAGGE</sequence>
<dbReference type="AlphaFoldDB" id="A0A1E3AMK6"/>
<dbReference type="EMBL" id="MCGI01000004">
    <property type="protein sequence ID" value="ODM09909.1"/>
    <property type="molecule type" value="Genomic_DNA"/>
</dbReference>
<reference evidence="1 2" key="1">
    <citation type="submission" date="2016-07" db="EMBL/GenBank/DDBJ databases">
        <title>Characterization of isolates of Eisenbergiella tayi derived from blood cultures, using whole genome sequencing.</title>
        <authorList>
            <person name="Burdz T."/>
            <person name="Wiebe D."/>
            <person name="Huynh C."/>
            <person name="Bernard K."/>
        </authorList>
    </citation>
    <scope>NUCLEOTIDE SEQUENCE [LARGE SCALE GENOMIC DNA]</scope>
    <source>
        <strain evidence="1 2">NML 120489</strain>
    </source>
</reference>
<dbReference type="Proteomes" id="UP000095003">
    <property type="component" value="Unassembled WGS sequence"/>
</dbReference>
<comment type="caution">
    <text evidence="1">The sequence shown here is derived from an EMBL/GenBank/DDBJ whole genome shotgun (WGS) entry which is preliminary data.</text>
</comment>
<dbReference type="GeneID" id="93302228"/>
<dbReference type="RefSeq" id="WP_069158298.1">
    <property type="nucleotide sequence ID" value="NZ_DBGDOY010000052.1"/>
</dbReference>
<evidence type="ECO:0000313" key="2">
    <source>
        <dbReference type="Proteomes" id="UP000095003"/>
    </source>
</evidence>